<gene>
    <name evidence="8" type="ORF">ZOSMA_21G00650</name>
</gene>
<evidence type="ECO:0000256" key="6">
    <source>
        <dbReference type="SAM" id="Phobius"/>
    </source>
</evidence>
<dbReference type="PROSITE" id="PS50011">
    <property type="entry name" value="PROTEIN_KINASE_DOM"/>
    <property type="match status" value="1"/>
</dbReference>
<keyword evidence="2" id="KW-0732">Signal</keyword>
<feature type="domain" description="Protein kinase" evidence="7">
    <location>
        <begin position="131"/>
        <end position="443"/>
    </location>
</feature>
<keyword evidence="8" id="KW-0808">Transferase</keyword>
<dbReference type="PANTHER" id="PTHR46084:SF1">
    <property type="entry name" value="PROTEIN MALE DISCOVERER 2"/>
    <property type="match status" value="1"/>
</dbReference>
<keyword evidence="1 6" id="KW-0812">Transmembrane</keyword>
<evidence type="ECO:0000313" key="8">
    <source>
        <dbReference type="EMBL" id="KMZ69211.1"/>
    </source>
</evidence>
<dbReference type="Gene3D" id="3.30.200.20">
    <property type="entry name" value="Phosphorylase Kinase, domain 1"/>
    <property type="match status" value="1"/>
</dbReference>
<evidence type="ECO:0000256" key="1">
    <source>
        <dbReference type="ARBA" id="ARBA00022692"/>
    </source>
</evidence>
<dbReference type="InterPro" id="IPR001245">
    <property type="entry name" value="Ser-Thr/Tyr_kinase_cat_dom"/>
</dbReference>
<dbReference type="OMA" id="YCMENEP"/>
<comment type="subcellular location">
    <subcellularLocation>
        <location evidence="5">Endomembrane system</location>
        <topology evidence="5">Single-pass type I membrane protein</topology>
    </subcellularLocation>
</comment>
<reference evidence="9" key="1">
    <citation type="journal article" date="2016" name="Nature">
        <title>The genome of the seagrass Zostera marina reveals angiosperm adaptation to the sea.</title>
        <authorList>
            <person name="Olsen J.L."/>
            <person name="Rouze P."/>
            <person name="Verhelst B."/>
            <person name="Lin Y.-C."/>
            <person name="Bayer T."/>
            <person name="Collen J."/>
            <person name="Dattolo E."/>
            <person name="De Paoli E."/>
            <person name="Dittami S."/>
            <person name="Maumus F."/>
            <person name="Michel G."/>
            <person name="Kersting A."/>
            <person name="Lauritano C."/>
            <person name="Lohaus R."/>
            <person name="Toepel M."/>
            <person name="Tonon T."/>
            <person name="Vanneste K."/>
            <person name="Amirebrahimi M."/>
            <person name="Brakel J."/>
            <person name="Bostroem C."/>
            <person name="Chovatia M."/>
            <person name="Grimwood J."/>
            <person name="Jenkins J.W."/>
            <person name="Jueterbock A."/>
            <person name="Mraz A."/>
            <person name="Stam W.T."/>
            <person name="Tice H."/>
            <person name="Bornberg-Bauer E."/>
            <person name="Green P.J."/>
            <person name="Pearson G.A."/>
            <person name="Procaccini G."/>
            <person name="Duarte C.M."/>
            <person name="Schmutz J."/>
            <person name="Reusch T.B.H."/>
            <person name="Van de Peer Y."/>
        </authorList>
    </citation>
    <scope>NUCLEOTIDE SEQUENCE [LARGE SCALE GENOMIC DNA]</scope>
    <source>
        <strain evidence="9">cv. Finnish</strain>
    </source>
</reference>
<evidence type="ECO:0000313" key="9">
    <source>
        <dbReference type="Proteomes" id="UP000036987"/>
    </source>
</evidence>
<dbReference type="SUPFAM" id="SSF56112">
    <property type="entry name" value="Protein kinase-like (PK-like)"/>
    <property type="match status" value="1"/>
</dbReference>
<dbReference type="GO" id="GO:0005524">
    <property type="term" value="F:ATP binding"/>
    <property type="evidence" value="ECO:0007669"/>
    <property type="project" value="InterPro"/>
</dbReference>
<dbReference type="GO" id="GO:0012505">
    <property type="term" value="C:endomembrane system"/>
    <property type="evidence" value="ECO:0007669"/>
    <property type="project" value="UniProtKB-SubCell"/>
</dbReference>
<keyword evidence="9" id="KW-1185">Reference proteome</keyword>
<keyword evidence="8" id="KW-0675">Receptor</keyword>
<keyword evidence="8" id="KW-0418">Kinase</keyword>
<dbReference type="SMART" id="SM00219">
    <property type="entry name" value="TyrKc"/>
    <property type="match status" value="1"/>
</dbReference>
<dbReference type="PANTHER" id="PTHR46084">
    <property type="entry name" value="PROTEIN MALE DISCOVERER 2"/>
    <property type="match status" value="1"/>
</dbReference>
<feature type="transmembrane region" description="Helical" evidence="6">
    <location>
        <begin position="105"/>
        <end position="129"/>
    </location>
</feature>
<comment type="caution">
    <text evidence="8">The sequence shown here is derived from an EMBL/GenBank/DDBJ whole genome shotgun (WGS) entry which is preliminary data.</text>
</comment>
<evidence type="ECO:0000259" key="7">
    <source>
        <dbReference type="PROSITE" id="PS50011"/>
    </source>
</evidence>
<evidence type="ECO:0000256" key="5">
    <source>
        <dbReference type="ARBA" id="ARBA00046288"/>
    </source>
</evidence>
<dbReference type="InterPro" id="IPR011009">
    <property type="entry name" value="Kinase-like_dom_sf"/>
</dbReference>
<dbReference type="Gene3D" id="1.10.510.10">
    <property type="entry name" value="Transferase(Phosphotransferase) domain 1"/>
    <property type="match status" value="1"/>
</dbReference>
<evidence type="ECO:0000256" key="4">
    <source>
        <dbReference type="ARBA" id="ARBA00023136"/>
    </source>
</evidence>
<sequence>MINYSSVCLSFCGFELFFIFVLAFHVGAINRNFPANPPVKTIEPIENANDMLPTGSGSFSATSASSPDGILTGNSSSNWGDVTSTTFSTPHHRKHSSHDRISSNWLYILLSVVLLGIVVATFLIIWFCCIQAIWKRNGTGSDIEIIPAIANVKKLSRATLDASCEEFSNVIQCYPQFTVYKGTLSNGVEISVISTAFPLLKDWSKHSQIKFVQKVESLSQINHQNFMNLLGYCMENEPFTRMMVHEFACNGTLSENLQYCTTTSTGLEHLEWRTRMRIIMGIAYCLRYMHHELNPPVAHTNLHSSSILLTVDYAAKIVDMDFWKDIVVPRQSVSVEDEFTYNHNFETPLMSSIEGNIYSFGILLLEIISGKPAYTKERDSILIWVTECFRENEDITYLIDPTLKSFKQNELDVIYKVSQKCINQDPNIRPTMEEATSELNQVLAISPDAATPRLSSLWWSELLALEAT</sequence>
<feature type="transmembrane region" description="Helical" evidence="6">
    <location>
        <begin position="7"/>
        <end position="29"/>
    </location>
</feature>
<organism evidence="8 9">
    <name type="scientific">Zostera marina</name>
    <name type="common">Eelgrass</name>
    <dbReference type="NCBI Taxonomy" id="29655"/>
    <lineage>
        <taxon>Eukaryota</taxon>
        <taxon>Viridiplantae</taxon>
        <taxon>Streptophyta</taxon>
        <taxon>Embryophyta</taxon>
        <taxon>Tracheophyta</taxon>
        <taxon>Spermatophyta</taxon>
        <taxon>Magnoliopsida</taxon>
        <taxon>Liliopsida</taxon>
        <taxon>Zosteraceae</taxon>
        <taxon>Zostera</taxon>
    </lineage>
</organism>
<accession>A0A0K9PJS6</accession>
<dbReference type="InterPro" id="IPR000719">
    <property type="entry name" value="Prot_kinase_dom"/>
</dbReference>
<proteinExistence type="predicted"/>
<keyword evidence="4 6" id="KW-0472">Membrane</keyword>
<dbReference type="STRING" id="29655.A0A0K9PJS6"/>
<evidence type="ECO:0000256" key="2">
    <source>
        <dbReference type="ARBA" id="ARBA00022729"/>
    </source>
</evidence>
<dbReference type="Proteomes" id="UP000036987">
    <property type="component" value="Unassembled WGS sequence"/>
</dbReference>
<dbReference type="Pfam" id="PF07714">
    <property type="entry name" value="PK_Tyr_Ser-Thr"/>
    <property type="match status" value="1"/>
</dbReference>
<dbReference type="FunFam" id="3.30.200.20:FF:000489">
    <property type="entry name" value="Inactive receptor-like serine/threonine-protein kinase"/>
    <property type="match status" value="1"/>
</dbReference>
<keyword evidence="3 6" id="KW-1133">Transmembrane helix</keyword>
<dbReference type="GO" id="GO:0004713">
    <property type="term" value="F:protein tyrosine kinase activity"/>
    <property type="evidence" value="ECO:0007669"/>
    <property type="project" value="InterPro"/>
</dbReference>
<evidence type="ECO:0000256" key="3">
    <source>
        <dbReference type="ARBA" id="ARBA00022989"/>
    </source>
</evidence>
<dbReference type="EMBL" id="LFYR01000785">
    <property type="protein sequence ID" value="KMZ69211.1"/>
    <property type="molecule type" value="Genomic_DNA"/>
</dbReference>
<dbReference type="AlphaFoldDB" id="A0A0K9PJS6"/>
<name>A0A0K9PJS6_ZOSMR</name>
<dbReference type="InterPro" id="IPR020635">
    <property type="entry name" value="Tyr_kinase_cat_dom"/>
</dbReference>
<protein>
    <submittedName>
        <fullName evidence="8">Putative Receptor protein kinase</fullName>
    </submittedName>
</protein>
<dbReference type="OrthoDB" id="291737at2759"/>